<proteinExistence type="predicted"/>
<evidence type="ECO:0000313" key="2">
    <source>
        <dbReference type="Proteomes" id="UP000828390"/>
    </source>
</evidence>
<dbReference type="AlphaFoldDB" id="A0A9D4HFX8"/>
<dbReference type="Proteomes" id="UP000828390">
    <property type="component" value="Unassembled WGS sequence"/>
</dbReference>
<evidence type="ECO:0000313" key="1">
    <source>
        <dbReference type="EMBL" id="KAH3717665.1"/>
    </source>
</evidence>
<name>A0A9D4HFX8_DREPO</name>
<sequence length="66" mass="7980">MVFDGSTDVTRQRCLSKIYIRARDRHVLVVLRAHHHLFVHCQPRRLPHHRAHVHAHQLRRRPLRAD</sequence>
<keyword evidence="2" id="KW-1185">Reference proteome</keyword>
<reference evidence="1" key="1">
    <citation type="journal article" date="2019" name="bioRxiv">
        <title>The Genome of the Zebra Mussel, Dreissena polymorpha: A Resource for Invasive Species Research.</title>
        <authorList>
            <person name="McCartney M.A."/>
            <person name="Auch B."/>
            <person name="Kono T."/>
            <person name="Mallez S."/>
            <person name="Zhang Y."/>
            <person name="Obille A."/>
            <person name="Becker A."/>
            <person name="Abrahante J.E."/>
            <person name="Garbe J."/>
            <person name="Badalamenti J.P."/>
            <person name="Herman A."/>
            <person name="Mangelson H."/>
            <person name="Liachko I."/>
            <person name="Sullivan S."/>
            <person name="Sone E.D."/>
            <person name="Koren S."/>
            <person name="Silverstein K.A.T."/>
            <person name="Beckman K.B."/>
            <person name="Gohl D.M."/>
        </authorList>
    </citation>
    <scope>NUCLEOTIDE SEQUENCE</scope>
    <source>
        <strain evidence="1">Duluth1</strain>
        <tissue evidence="1">Whole animal</tissue>
    </source>
</reference>
<reference evidence="1" key="2">
    <citation type="submission" date="2020-11" db="EMBL/GenBank/DDBJ databases">
        <authorList>
            <person name="McCartney M.A."/>
            <person name="Auch B."/>
            <person name="Kono T."/>
            <person name="Mallez S."/>
            <person name="Becker A."/>
            <person name="Gohl D.M."/>
            <person name="Silverstein K.A.T."/>
            <person name="Koren S."/>
            <person name="Bechman K.B."/>
            <person name="Herman A."/>
            <person name="Abrahante J.E."/>
            <person name="Garbe J."/>
        </authorList>
    </citation>
    <scope>NUCLEOTIDE SEQUENCE</scope>
    <source>
        <strain evidence="1">Duluth1</strain>
        <tissue evidence="1">Whole animal</tissue>
    </source>
</reference>
<gene>
    <name evidence="1" type="ORF">DPMN_060460</name>
</gene>
<protein>
    <submittedName>
        <fullName evidence="1">Uncharacterized protein</fullName>
    </submittedName>
</protein>
<organism evidence="1 2">
    <name type="scientific">Dreissena polymorpha</name>
    <name type="common">Zebra mussel</name>
    <name type="synonym">Mytilus polymorpha</name>
    <dbReference type="NCBI Taxonomy" id="45954"/>
    <lineage>
        <taxon>Eukaryota</taxon>
        <taxon>Metazoa</taxon>
        <taxon>Spiralia</taxon>
        <taxon>Lophotrochozoa</taxon>
        <taxon>Mollusca</taxon>
        <taxon>Bivalvia</taxon>
        <taxon>Autobranchia</taxon>
        <taxon>Heteroconchia</taxon>
        <taxon>Euheterodonta</taxon>
        <taxon>Imparidentia</taxon>
        <taxon>Neoheterodontei</taxon>
        <taxon>Myida</taxon>
        <taxon>Dreissenoidea</taxon>
        <taxon>Dreissenidae</taxon>
        <taxon>Dreissena</taxon>
    </lineage>
</organism>
<accession>A0A9D4HFX8</accession>
<comment type="caution">
    <text evidence="1">The sequence shown here is derived from an EMBL/GenBank/DDBJ whole genome shotgun (WGS) entry which is preliminary data.</text>
</comment>
<dbReference type="EMBL" id="JAIWYP010000013">
    <property type="protein sequence ID" value="KAH3717665.1"/>
    <property type="molecule type" value="Genomic_DNA"/>
</dbReference>